<dbReference type="RefSeq" id="WP_425559141.1">
    <property type="nucleotide sequence ID" value="NZ_BAABFL010000016.1"/>
</dbReference>
<protein>
    <submittedName>
        <fullName evidence="2">YeaC family protein</fullName>
    </submittedName>
</protein>
<dbReference type="InterPro" id="IPR009749">
    <property type="entry name" value="DUF1315"/>
</dbReference>
<proteinExistence type="predicted"/>
<dbReference type="EMBL" id="BAABFL010000016">
    <property type="protein sequence ID" value="GAA4647956.1"/>
    <property type="molecule type" value="Genomic_DNA"/>
</dbReference>
<keyword evidence="3" id="KW-1185">Reference proteome</keyword>
<evidence type="ECO:0000313" key="2">
    <source>
        <dbReference type="EMBL" id="GAA4647956.1"/>
    </source>
</evidence>
<organism evidence="2 3">
    <name type="scientific">Kistimonas scapharcae</name>
    <dbReference type="NCBI Taxonomy" id="1036133"/>
    <lineage>
        <taxon>Bacteria</taxon>
        <taxon>Pseudomonadati</taxon>
        <taxon>Pseudomonadota</taxon>
        <taxon>Gammaproteobacteria</taxon>
        <taxon>Oceanospirillales</taxon>
        <taxon>Endozoicomonadaceae</taxon>
        <taxon>Kistimonas</taxon>
    </lineage>
</organism>
<accession>A0ABP8UWM9</accession>
<reference evidence="3" key="1">
    <citation type="journal article" date="2019" name="Int. J. Syst. Evol. Microbiol.">
        <title>The Global Catalogue of Microorganisms (GCM) 10K type strain sequencing project: providing services to taxonomists for standard genome sequencing and annotation.</title>
        <authorList>
            <consortium name="The Broad Institute Genomics Platform"/>
            <consortium name="The Broad Institute Genome Sequencing Center for Infectious Disease"/>
            <person name="Wu L."/>
            <person name="Ma J."/>
        </authorList>
    </citation>
    <scope>NUCLEOTIDE SEQUENCE [LARGE SCALE GENOMIC DNA]</scope>
    <source>
        <strain evidence="3">JCM 17805</strain>
    </source>
</reference>
<gene>
    <name evidence="2" type="ORF">GCM10023116_02180</name>
</gene>
<dbReference type="Proteomes" id="UP001500604">
    <property type="component" value="Unassembled WGS sequence"/>
</dbReference>
<sequence length="90" mass="10477">MEFDQLIKTMTSETVANLRRAVELGKWPDGRKLTPEQRESSLQAVIAWERHHLPECERTGYMAQACRSHKNETSSEESKDNETILRFRDA</sequence>
<feature type="region of interest" description="Disordered" evidence="1">
    <location>
        <begin position="67"/>
        <end position="90"/>
    </location>
</feature>
<name>A0ABP8UWM9_9GAMM</name>
<dbReference type="Pfam" id="PF07023">
    <property type="entry name" value="DUF1315"/>
    <property type="match status" value="1"/>
</dbReference>
<comment type="caution">
    <text evidence="2">The sequence shown here is derived from an EMBL/GenBank/DDBJ whole genome shotgun (WGS) entry which is preliminary data.</text>
</comment>
<evidence type="ECO:0000256" key="1">
    <source>
        <dbReference type="SAM" id="MobiDB-lite"/>
    </source>
</evidence>
<feature type="compositionally biased region" description="Basic and acidic residues" evidence="1">
    <location>
        <begin position="69"/>
        <end position="90"/>
    </location>
</feature>
<evidence type="ECO:0000313" key="3">
    <source>
        <dbReference type="Proteomes" id="UP001500604"/>
    </source>
</evidence>